<accession>G0NA60</accession>
<gene>
    <name evidence="1" type="ORF">CAEBREN_17645</name>
</gene>
<name>G0NA60_CAEBE</name>
<proteinExistence type="predicted"/>
<protein>
    <submittedName>
        <fullName evidence="1">Uncharacterized protein</fullName>
    </submittedName>
</protein>
<dbReference type="HOGENOM" id="CLU_1541461_0_0_1"/>
<dbReference type="InParanoid" id="G0NA60"/>
<keyword evidence="2" id="KW-1185">Reference proteome</keyword>
<evidence type="ECO:0000313" key="1">
    <source>
        <dbReference type="EMBL" id="EGT55989.1"/>
    </source>
</evidence>
<sequence length="174" mass="19734">MIDPLDVTLLKPFADAFKALQNVSSIAGDNETNAGIFREIATNYFHTSQVVVILSLEPSLLMWFLHDFSPEASYLNAHVLLEMTMTMREGNYGSLENLKSALNDWKNHAYYRFNGNGHLMELHNEIGFAMMNYCTYGKIPHLGVFDNEYTKCLDIFGLGTEDSEDSKQFSSLEN</sequence>
<evidence type="ECO:0000313" key="2">
    <source>
        <dbReference type="Proteomes" id="UP000008068"/>
    </source>
</evidence>
<dbReference type="AlphaFoldDB" id="G0NA60"/>
<organism evidence="2">
    <name type="scientific">Caenorhabditis brenneri</name>
    <name type="common">Nematode worm</name>
    <dbReference type="NCBI Taxonomy" id="135651"/>
    <lineage>
        <taxon>Eukaryota</taxon>
        <taxon>Metazoa</taxon>
        <taxon>Ecdysozoa</taxon>
        <taxon>Nematoda</taxon>
        <taxon>Chromadorea</taxon>
        <taxon>Rhabditida</taxon>
        <taxon>Rhabditina</taxon>
        <taxon>Rhabditomorpha</taxon>
        <taxon>Rhabditoidea</taxon>
        <taxon>Rhabditidae</taxon>
        <taxon>Peloderinae</taxon>
        <taxon>Caenorhabditis</taxon>
    </lineage>
</organism>
<dbReference type="EMBL" id="GL379853">
    <property type="protein sequence ID" value="EGT55989.1"/>
    <property type="molecule type" value="Genomic_DNA"/>
</dbReference>
<reference evidence="2" key="1">
    <citation type="submission" date="2011-07" db="EMBL/GenBank/DDBJ databases">
        <authorList>
            <consortium name="Caenorhabditis brenneri Sequencing and Analysis Consortium"/>
            <person name="Wilson R.K."/>
        </authorList>
    </citation>
    <scope>NUCLEOTIDE SEQUENCE [LARGE SCALE GENOMIC DNA]</scope>
    <source>
        <strain evidence="2">PB2801</strain>
    </source>
</reference>
<dbReference type="Proteomes" id="UP000008068">
    <property type="component" value="Unassembled WGS sequence"/>
</dbReference>